<evidence type="ECO:0000313" key="5">
    <source>
        <dbReference type="Proteomes" id="UP000275267"/>
    </source>
</evidence>
<feature type="domain" description="Disease resistance R13L4/SHOC-2-like LRR" evidence="3">
    <location>
        <begin position="288"/>
        <end position="422"/>
    </location>
</feature>
<organism evidence="4 5">
    <name type="scientific">Panicum miliaceum</name>
    <name type="common">Proso millet</name>
    <name type="synonym">Broomcorn millet</name>
    <dbReference type="NCBI Taxonomy" id="4540"/>
    <lineage>
        <taxon>Eukaryota</taxon>
        <taxon>Viridiplantae</taxon>
        <taxon>Streptophyta</taxon>
        <taxon>Embryophyta</taxon>
        <taxon>Tracheophyta</taxon>
        <taxon>Spermatophyta</taxon>
        <taxon>Magnoliopsida</taxon>
        <taxon>Liliopsida</taxon>
        <taxon>Poales</taxon>
        <taxon>Poaceae</taxon>
        <taxon>PACMAD clade</taxon>
        <taxon>Panicoideae</taxon>
        <taxon>Panicodae</taxon>
        <taxon>Paniceae</taxon>
        <taxon>Panicinae</taxon>
        <taxon>Panicum</taxon>
        <taxon>Panicum sect. Panicum</taxon>
    </lineage>
</organism>
<dbReference type="STRING" id="4540.A0A3L6QB96"/>
<comment type="caution">
    <text evidence="4">The sequence shown here is derived from an EMBL/GenBank/DDBJ whole genome shotgun (WGS) entry which is preliminary data.</text>
</comment>
<dbReference type="OrthoDB" id="687176at2759"/>
<reference evidence="5" key="1">
    <citation type="journal article" date="2019" name="Nat. Commun.">
        <title>The genome of broomcorn millet.</title>
        <authorList>
            <person name="Zou C."/>
            <person name="Miki D."/>
            <person name="Li D."/>
            <person name="Tang Q."/>
            <person name="Xiao L."/>
            <person name="Rajput S."/>
            <person name="Deng P."/>
            <person name="Jia W."/>
            <person name="Huang R."/>
            <person name="Zhang M."/>
            <person name="Sun Y."/>
            <person name="Hu J."/>
            <person name="Fu X."/>
            <person name="Schnable P.S."/>
            <person name="Li F."/>
            <person name="Zhang H."/>
            <person name="Feng B."/>
            <person name="Zhu X."/>
            <person name="Liu R."/>
            <person name="Schnable J.C."/>
            <person name="Zhu J.-K."/>
            <person name="Zhang H."/>
        </authorList>
    </citation>
    <scope>NUCLEOTIDE SEQUENCE [LARGE SCALE GENOMIC DNA]</scope>
</reference>
<name>A0A3L6QB96_PANMI</name>
<feature type="domain" description="Disease resistance R13L4/SHOC-2-like LRR" evidence="3">
    <location>
        <begin position="85"/>
        <end position="209"/>
    </location>
</feature>
<dbReference type="Gene3D" id="3.40.50.300">
    <property type="entry name" value="P-loop containing nucleotide triphosphate hydrolases"/>
    <property type="match status" value="1"/>
</dbReference>
<gene>
    <name evidence="4" type="ORF">C2845_PM15G18290</name>
</gene>
<feature type="region of interest" description="Disordered" evidence="2">
    <location>
        <begin position="577"/>
        <end position="608"/>
    </location>
</feature>
<evidence type="ECO:0000256" key="1">
    <source>
        <dbReference type="ARBA" id="ARBA00022737"/>
    </source>
</evidence>
<dbReference type="Gene3D" id="3.80.10.10">
    <property type="entry name" value="Ribonuclease Inhibitor"/>
    <property type="match status" value="2"/>
</dbReference>
<evidence type="ECO:0000259" key="3">
    <source>
        <dbReference type="Pfam" id="PF23598"/>
    </source>
</evidence>
<dbReference type="EMBL" id="PQIB02000013">
    <property type="protein sequence ID" value="RLM74883.1"/>
    <property type="molecule type" value="Genomic_DNA"/>
</dbReference>
<dbReference type="PANTHER" id="PTHR47186">
    <property type="entry name" value="LEUCINE-RICH REPEAT-CONTAINING PROTEIN 57"/>
    <property type="match status" value="1"/>
</dbReference>
<dbReference type="AlphaFoldDB" id="A0A3L6QB96"/>
<proteinExistence type="predicted"/>
<dbReference type="PANTHER" id="PTHR47186:SF3">
    <property type="entry name" value="OS09G0267800 PROTEIN"/>
    <property type="match status" value="1"/>
</dbReference>
<dbReference type="Pfam" id="PF23598">
    <property type="entry name" value="LRR_14"/>
    <property type="match status" value="2"/>
</dbReference>
<evidence type="ECO:0000313" key="4">
    <source>
        <dbReference type="EMBL" id="RLM74883.1"/>
    </source>
</evidence>
<protein>
    <recommendedName>
        <fullName evidence="3">Disease resistance R13L4/SHOC-2-like LRR domain-containing protein</fullName>
    </recommendedName>
</protein>
<dbReference type="InterPro" id="IPR055414">
    <property type="entry name" value="LRR_R13L4/SHOC2-like"/>
</dbReference>
<accession>A0A3L6QB96</accession>
<dbReference type="SUPFAM" id="SSF52058">
    <property type="entry name" value="L domain-like"/>
    <property type="match status" value="1"/>
</dbReference>
<dbReference type="InterPro" id="IPR032675">
    <property type="entry name" value="LRR_dom_sf"/>
</dbReference>
<keyword evidence="5" id="KW-1185">Reference proteome</keyword>
<dbReference type="Proteomes" id="UP000275267">
    <property type="component" value="Unassembled WGS sequence"/>
</dbReference>
<dbReference type="InterPro" id="IPR027417">
    <property type="entry name" value="P-loop_NTPase"/>
</dbReference>
<sequence>MDYVDKELVQAVILQVKNLKYLEISRQYGEEALPEAISDIWSLQALHLTPSDLLELLKFIGKLQKLRMLNLSHCEKLKCSPDSIVDCQMISSIDLCNCKQLTVLPSSIGRNKMLRVLRLGNTKMERLPSSITSLRNLECLDLHECRELVELPKDIGNLEKLHVLNLTKCEKLGGVPVGIGQLSWLQKLGLFALGEGEKFAGISELANLPRIGGELSIRGIGPTVERIMPDEKEGGGCSNSTPHVGQVRVGSCLSNLDIVKCPRLKVKPYLPSSLHKLLLAGRTEQLLQSSNFSQLKKLVVWGNGGLGSGRGWELLQPMTALESLEIQHSSGLIELPESLGNLKSLRSLQVFACSAIRMLPMSLGDLPSLQELTITICHCFVSFPQSIGRLTSLQVLKILLCDALQQLPECLGDLRSLRKLYLSGLPRLTCIPQFICHLTSLKELKIGRCPGIKSLPEGVKGLTTLQELDIRGCPDLARHCKRGKEYWSYVLYLTSLCLAFSDGKKQFQATYGNPLLAARDSKSSPKGAEAGILAMVVLISRAHRLGQRKVANVHCLIMCGALEEKVMSLQRFEASVLPRDSSDDPSKDFKRKSGGQGFKSILSGLGEL</sequence>
<evidence type="ECO:0000256" key="2">
    <source>
        <dbReference type="SAM" id="MobiDB-lite"/>
    </source>
</evidence>
<keyword evidence="1" id="KW-0677">Repeat</keyword>